<dbReference type="Pfam" id="PF01436">
    <property type="entry name" value="NHL"/>
    <property type="match status" value="1"/>
</dbReference>
<dbReference type="Proteomes" id="UP000550354">
    <property type="component" value="Unassembled WGS sequence"/>
</dbReference>
<dbReference type="CDD" id="cd05819">
    <property type="entry name" value="NHL"/>
    <property type="match status" value="1"/>
</dbReference>
<evidence type="ECO:0000256" key="3">
    <source>
        <dbReference type="SAM" id="SignalP"/>
    </source>
</evidence>
<dbReference type="RefSeq" id="WP_181753880.1">
    <property type="nucleotide sequence ID" value="NZ_JACEOG010000001.1"/>
</dbReference>
<dbReference type="EMBL" id="JACEOG010000001">
    <property type="protein sequence ID" value="MBA4607667.1"/>
    <property type="molecule type" value="Genomic_DNA"/>
</dbReference>
<reference evidence="4 5" key="1">
    <citation type="submission" date="2020-07" db="EMBL/GenBank/DDBJ databases">
        <title>Draft genome and description of Aeromicrobium phoceense strain Marseille-Q0843 isolated from healthy skin swab.</title>
        <authorList>
            <person name="Boxberger M."/>
            <person name="La Scola B."/>
        </authorList>
    </citation>
    <scope>NUCLEOTIDE SEQUENCE [LARGE SCALE GENOMIC DNA]</scope>
    <source>
        <strain evidence="4 5">Marseille-Q0843</strain>
    </source>
</reference>
<evidence type="ECO:0000256" key="2">
    <source>
        <dbReference type="PROSITE-ProRule" id="PRU00504"/>
    </source>
</evidence>
<feature type="chain" id="PRO_5033022823" evidence="3">
    <location>
        <begin position="44"/>
        <end position="967"/>
    </location>
</feature>
<protein>
    <submittedName>
        <fullName evidence="4">Uncharacterized protein</fullName>
    </submittedName>
</protein>
<feature type="repeat" description="NHL" evidence="2">
    <location>
        <begin position="67"/>
        <end position="93"/>
    </location>
</feature>
<feature type="signal peptide" evidence="3">
    <location>
        <begin position="1"/>
        <end position="43"/>
    </location>
</feature>
<organism evidence="4 5">
    <name type="scientific">Aeromicrobium phoceense</name>
    <dbReference type="NCBI Taxonomy" id="2754045"/>
    <lineage>
        <taxon>Bacteria</taxon>
        <taxon>Bacillati</taxon>
        <taxon>Actinomycetota</taxon>
        <taxon>Actinomycetes</taxon>
        <taxon>Propionibacteriales</taxon>
        <taxon>Nocardioidaceae</taxon>
        <taxon>Aeromicrobium</taxon>
    </lineage>
</organism>
<keyword evidence="3" id="KW-0732">Signal</keyword>
<dbReference type="Gene3D" id="2.120.10.30">
    <property type="entry name" value="TolB, C-terminal domain"/>
    <property type="match status" value="2"/>
</dbReference>
<comment type="caution">
    <text evidence="4">The sequence shown here is derived from an EMBL/GenBank/DDBJ whole genome shotgun (WGS) entry which is preliminary data.</text>
</comment>
<accession>A0A838XCW8</accession>
<sequence>MNSRHSRHTTPASTPHRARPLSMLLALVIALAGLVFVAGPAQAADDATFVKTFGVSGDQAEVVGHSWDVAVGPDGSVYVADTDHARVQVYTPDGEFLRTFALSSHPYGIDVDDVGAVYVTMGNGNVAKYASDGSQVFEVHSHTSYSGYGIAVDASGKIFVTDYNAGRIVVLNAEGAHLNSWGAYGSGPGQIMHAYGIDVDDEGIVYVPDYGNSRVQKFTTDGTYLSSLTHVGDEPMNGPLKVDVDADGRIAISEYNSSRASVLTADGDPVSSWTWDGTPYSHGTAGIAFGDDGSVYTTNLNQRGVQKHQLEPVFAAFTPQIEGSGRVGDELTVTASTSPEPASWTYAWTVSGSTEVRSTEATFTPTAADRGKTATVAVTAKGTEGEPRDRTATATKAITGKLMDASAFTIGDSTPTTPPTTGDVLTLEVDEAKLPEDASGTVRWGRLDDEAVCVVPEDATASTTRPVVDGDAGAQLCARVAYEASGYEDMTLTVTAHGSTVGTFTAPKPTVDVESPVVDGTLTASVDLDDAPAGAEVTAWQWGTQAEGECTAIAGADEATFTAGVEDFEDTLCVTVKISAPHHQDAKATLVVGQVGAGAFGESPTVTIPGWTAVGLEASASVTGGDPADAERTYQWKLDGEPIEGATAATYTPKGAQRGHDLSVTVTSTARGYVADVTTSGEVEIGSGSLQVNEPAFSTVRPTVGEEISLPLDLSEAPEGAEGHWQWGVQQGEVCVAISGATSDSFTPTAAEVGEVLCVEVGVTAEGYESLSGTFLLEHPVLRGTLPVIRGVLSSTSPKIGASLTASLLSGPLPEGAKTTTTWGFAPAAADCGPSKVASSFRVTAGMSGRVVCARITVTAPGHTEWSTTLRTNVIKETAKATASRLTVRGTQAFTVRAQGLAPGQRYRISLRHQMVTGKADSYGRVVRKVRYDKGLRSAKRTIVVRGFDGKGKVTYLKKLKVTYRAR</sequence>
<dbReference type="PANTHER" id="PTHR24104:SF25">
    <property type="entry name" value="PROTEIN LIN-41"/>
    <property type="match status" value="1"/>
</dbReference>
<gene>
    <name evidence="4" type="ORF">H1W00_04180</name>
</gene>
<dbReference type="PANTHER" id="PTHR24104">
    <property type="entry name" value="E3 UBIQUITIN-PROTEIN LIGASE NHLRC1-RELATED"/>
    <property type="match status" value="1"/>
</dbReference>
<feature type="repeat" description="NHL" evidence="2">
    <location>
        <begin position="149"/>
        <end position="174"/>
    </location>
</feature>
<keyword evidence="1" id="KW-0677">Repeat</keyword>
<dbReference type="InterPro" id="IPR011042">
    <property type="entry name" value="6-blade_b-propeller_TolB-like"/>
</dbReference>
<proteinExistence type="predicted"/>
<dbReference type="InterPro" id="IPR050952">
    <property type="entry name" value="TRIM-NHL_E3_ligases"/>
</dbReference>
<keyword evidence="5" id="KW-1185">Reference proteome</keyword>
<feature type="repeat" description="NHL" evidence="2">
    <location>
        <begin position="182"/>
        <end position="221"/>
    </location>
</feature>
<evidence type="ECO:0000313" key="5">
    <source>
        <dbReference type="Proteomes" id="UP000550354"/>
    </source>
</evidence>
<dbReference type="SUPFAM" id="SSF101898">
    <property type="entry name" value="NHL repeat"/>
    <property type="match status" value="1"/>
</dbReference>
<dbReference type="GO" id="GO:0008270">
    <property type="term" value="F:zinc ion binding"/>
    <property type="evidence" value="ECO:0007669"/>
    <property type="project" value="UniProtKB-KW"/>
</dbReference>
<evidence type="ECO:0000256" key="1">
    <source>
        <dbReference type="ARBA" id="ARBA00022737"/>
    </source>
</evidence>
<evidence type="ECO:0000313" key="4">
    <source>
        <dbReference type="EMBL" id="MBA4607667.1"/>
    </source>
</evidence>
<dbReference type="InterPro" id="IPR001258">
    <property type="entry name" value="NHL_repeat"/>
</dbReference>
<dbReference type="PROSITE" id="PS51125">
    <property type="entry name" value="NHL"/>
    <property type="match status" value="3"/>
</dbReference>
<dbReference type="AlphaFoldDB" id="A0A838XCW8"/>
<dbReference type="Gene3D" id="2.60.40.2700">
    <property type="match status" value="4"/>
</dbReference>
<name>A0A838XCW8_9ACTN</name>